<evidence type="ECO:0000256" key="1">
    <source>
        <dbReference type="ARBA" id="ARBA00006756"/>
    </source>
</evidence>
<dbReference type="FunFam" id="1.20.1280.170:FF:000007">
    <property type="entry name" value="Exocyst subunit Exo70 family protein"/>
    <property type="match status" value="1"/>
</dbReference>
<comment type="function">
    <text evidence="3">Component of the exocyst complex.</text>
</comment>
<dbReference type="GO" id="GO:0015031">
    <property type="term" value="P:protein transport"/>
    <property type="evidence" value="ECO:0007669"/>
    <property type="project" value="UniProtKB-KW"/>
</dbReference>
<dbReference type="Proteomes" id="UP000594263">
    <property type="component" value="Unplaced"/>
</dbReference>
<dbReference type="EnsemblPlants" id="Kaladp0032s0298.1.v1.1">
    <property type="protein sequence ID" value="Kaladp0032s0298.1.v1.1.CDS.1"/>
    <property type="gene ID" value="Kaladp0032s0298.v1.1"/>
</dbReference>
<evidence type="ECO:0000313" key="6">
    <source>
        <dbReference type="Proteomes" id="UP000594263"/>
    </source>
</evidence>
<organism evidence="5 6">
    <name type="scientific">Kalanchoe fedtschenkoi</name>
    <name type="common">Lavender scallops</name>
    <name type="synonym">South American air plant</name>
    <dbReference type="NCBI Taxonomy" id="63787"/>
    <lineage>
        <taxon>Eukaryota</taxon>
        <taxon>Viridiplantae</taxon>
        <taxon>Streptophyta</taxon>
        <taxon>Embryophyta</taxon>
        <taxon>Tracheophyta</taxon>
        <taxon>Spermatophyta</taxon>
        <taxon>Magnoliopsida</taxon>
        <taxon>eudicotyledons</taxon>
        <taxon>Gunneridae</taxon>
        <taxon>Pentapetalae</taxon>
        <taxon>Saxifragales</taxon>
        <taxon>Crassulaceae</taxon>
        <taxon>Kalanchoe</taxon>
    </lineage>
</organism>
<dbReference type="Pfam" id="PF03081">
    <property type="entry name" value="Exo70_C"/>
    <property type="match status" value="1"/>
</dbReference>
<dbReference type="PANTHER" id="PTHR12542">
    <property type="entry name" value="EXOCYST COMPLEX PROTEIN EXO70"/>
    <property type="match status" value="1"/>
</dbReference>
<dbReference type="GO" id="GO:0005546">
    <property type="term" value="F:phosphatidylinositol-4,5-bisphosphate binding"/>
    <property type="evidence" value="ECO:0007669"/>
    <property type="project" value="InterPro"/>
</dbReference>
<keyword evidence="3" id="KW-0653">Protein transport</keyword>
<dbReference type="InterPro" id="IPR016159">
    <property type="entry name" value="Cullin_repeat-like_dom_sf"/>
</dbReference>
<accession>A0A7N0ZTC5</accession>
<dbReference type="PANTHER" id="PTHR12542:SF85">
    <property type="entry name" value="EXOCYST SUBUNIT EXO70 FAMILY PROTEIN"/>
    <property type="match status" value="1"/>
</dbReference>
<dbReference type="GO" id="GO:0006887">
    <property type="term" value="P:exocytosis"/>
    <property type="evidence" value="ECO:0007669"/>
    <property type="project" value="UniProtKB-KW"/>
</dbReference>
<protein>
    <recommendedName>
        <fullName evidence="3">Exocyst subunit Exo70 family protein</fullName>
    </recommendedName>
</protein>
<comment type="similarity">
    <text evidence="1 3">Belongs to the EXO70 family.</text>
</comment>
<keyword evidence="3" id="KW-0268">Exocytosis</keyword>
<name>A0A7N0ZTC5_KALFE</name>
<proteinExistence type="inferred from homology"/>
<dbReference type="GO" id="GO:0000145">
    <property type="term" value="C:exocyst"/>
    <property type="evidence" value="ECO:0007669"/>
    <property type="project" value="InterPro"/>
</dbReference>
<feature type="domain" description="Exocyst complex subunit Exo70 C-terminal" evidence="4">
    <location>
        <begin position="287"/>
        <end position="641"/>
    </location>
</feature>
<keyword evidence="6" id="KW-1185">Reference proteome</keyword>
<evidence type="ECO:0000256" key="2">
    <source>
        <dbReference type="ARBA" id="ARBA00022448"/>
    </source>
</evidence>
<evidence type="ECO:0000259" key="4">
    <source>
        <dbReference type="Pfam" id="PF03081"/>
    </source>
</evidence>
<dbReference type="Pfam" id="PF20669">
    <property type="entry name" value="Exo70_N"/>
    <property type="match status" value="1"/>
</dbReference>
<dbReference type="SUPFAM" id="SSF74788">
    <property type="entry name" value="Cullin repeat-like"/>
    <property type="match status" value="1"/>
</dbReference>
<dbReference type="GO" id="GO:0005829">
    <property type="term" value="C:cytosol"/>
    <property type="evidence" value="ECO:0007669"/>
    <property type="project" value="EnsemblPlants"/>
</dbReference>
<dbReference type="Gramene" id="Kaladp0032s0298.1.v1.1">
    <property type="protein sequence ID" value="Kaladp0032s0298.1.v1.1.CDS.1"/>
    <property type="gene ID" value="Kaladp0032s0298.v1.1"/>
</dbReference>
<evidence type="ECO:0000256" key="3">
    <source>
        <dbReference type="RuleBase" id="RU365026"/>
    </source>
</evidence>
<dbReference type="AlphaFoldDB" id="A0A7N0ZTC5"/>
<sequence>MGLSGNDDALEKLKSARNLLKNSLERSKALGFAVERVGPNLNEIAQRLPHLEAAVRPIRANREALMEVGDHINRAVTPAASVLKVYDAIHGLEKSLLGDPRIDLSGYLAVLTRLEEALKFLKDNIGFAIQWLEDIVEYLGDNAVADEGYLASLKSSLKKLSQLQKDGDRSHLDDGLLDAALDKLENEFRRLLTEHSVPLAMSSTSPSEGTQACIAPSPLPVQVIQKLQAILERLIANERLEKCIAIYVEVRGSNVRASLQALNLDYLGMSLADFPDVQSISSYIALWGKHLEFAVKHLFEAEYVLCNEVFERIGLEVWMDCFAKIAAQAGMIAFLQFGKTVTDSKKDPIKLLKLLDIFSSLNKLRLDFNRLFGGKACTDIQNMTRDLIKRVIDGAAELFWELMVQVGIQREAPPPPDGSVPRLVSFMTDYCNTLIGDLYRPLLTQVLVIHRSWLKETFKERVLIESVVNIIKAIDQNLETWSKGYDDVTLSYLFLMNNHWYLARHLRGTKIGELLGESWLREHEQYKDYYSAIFLKETWAKLPSLLSREGVILFSGGRATARDLVKKRLKAFNEAFDNMYEKQSFWVILDSDLRETTCLAIVQTMLPVYRSYMQNYGPLVEQEANASKYAKYSVQALEKMLYALFQPKPARYGSMRSSSSRQFSGKFSYGYGSSPIGTASSA</sequence>
<reference evidence="5" key="1">
    <citation type="submission" date="2021-01" db="UniProtKB">
        <authorList>
            <consortium name="EnsemblPlants"/>
        </authorList>
    </citation>
    <scope>IDENTIFICATION</scope>
</reference>
<keyword evidence="2 3" id="KW-0813">Transport</keyword>
<dbReference type="Gene3D" id="1.20.1280.170">
    <property type="entry name" value="Exocyst complex component Exo70"/>
    <property type="match status" value="1"/>
</dbReference>
<dbReference type="InterPro" id="IPR004140">
    <property type="entry name" value="Exo70"/>
</dbReference>
<dbReference type="InterPro" id="IPR046364">
    <property type="entry name" value="Exo70_C"/>
</dbReference>
<dbReference type="OMA" id="IHRSWKH"/>
<evidence type="ECO:0000313" key="5">
    <source>
        <dbReference type="EnsemblPlants" id="Kaladp0032s0298.1.v1.1.CDS.1"/>
    </source>
</evidence>